<evidence type="ECO:0000259" key="4">
    <source>
        <dbReference type="PROSITE" id="PS50893"/>
    </source>
</evidence>
<evidence type="ECO:0000313" key="5">
    <source>
        <dbReference type="EMBL" id="VAW08733.1"/>
    </source>
</evidence>
<evidence type="ECO:0000256" key="2">
    <source>
        <dbReference type="ARBA" id="ARBA00022840"/>
    </source>
</evidence>
<dbReference type="PROSITE" id="PS50893">
    <property type="entry name" value="ABC_TRANSPORTER_2"/>
    <property type="match status" value="1"/>
</dbReference>
<accession>A0A3B0SXQ2</accession>
<dbReference type="NCBIfam" id="TIGR01978">
    <property type="entry name" value="sufC"/>
    <property type="match status" value="1"/>
</dbReference>
<dbReference type="GO" id="GO:0016887">
    <property type="term" value="F:ATP hydrolysis activity"/>
    <property type="evidence" value="ECO:0007669"/>
    <property type="project" value="InterPro"/>
</dbReference>
<keyword evidence="2" id="KW-0067">ATP-binding</keyword>
<dbReference type="Gene3D" id="3.40.50.300">
    <property type="entry name" value="P-loop containing nucleotide triphosphate hydrolases"/>
    <property type="match status" value="1"/>
</dbReference>
<dbReference type="EMBL" id="UOEK01000487">
    <property type="protein sequence ID" value="VAW08733.1"/>
    <property type="molecule type" value="Genomic_DNA"/>
</dbReference>
<protein>
    <submittedName>
        <fullName evidence="5">Iron-sulfur cluster assembly ATPase protein SufC</fullName>
    </submittedName>
</protein>
<dbReference type="SUPFAM" id="SSF52540">
    <property type="entry name" value="P-loop containing nucleoside triphosphate hydrolases"/>
    <property type="match status" value="1"/>
</dbReference>
<dbReference type="CDD" id="cd03217">
    <property type="entry name" value="ABC_FeS_Assembly"/>
    <property type="match status" value="1"/>
</dbReference>
<feature type="domain" description="ABC transporter" evidence="4">
    <location>
        <begin position="5"/>
        <end position="239"/>
    </location>
</feature>
<dbReference type="InterPro" id="IPR003593">
    <property type="entry name" value="AAA+_ATPase"/>
</dbReference>
<feature type="compositionally biased region" description="Acidic residues" evidence="3">
    <location>
        <begin position="247"/>
        <end position="256"/>
    </location>
</feature>
<evidence type="ECO:0000256" key="1">
    <source>
        <dbReference type="ARBA" id="ARBA00022741"/>
    </source>
</evidence>
<dbReference type="AlphaFoldDB" id="A0A3B0SXQ2"/>
<dbReference type="Pfam" id="PF00005">
    <property type="entry name" value="ABC_tran"/>
    <property type="match status" value="1"/>
</dbReference>
<name>A0A3B0SXQ2_9ZZZZ</name>
<proteinExistence type="predicted"/>
<keyword evidence="1" id="KW-0547">Nucleotide-binding</keyword>
<dbReference type="SMART" id="SM00382">
    <property type="entry name" value="AAA"/>
    <property type="match status" value="1"/>
</dbReference>
<dbReference type="InterPro" id="IPR010230">
    <property type="entry name" value="FeS-cluster_ATPase_SufC"/>
</dbReference>
<dbReference type="PANTHER" id="PTHR43204">
    <property type="entry name" value="ABC TRANSPORTER I FAMILY MEMBER 6, CHLOROPLASTIC"/>
    <property type="match status" value="1"/>
</dbReference>
<sequence>MSLALSVRSLEAKIGDLQILKGVDLEVPAGEVHVLMGPNGSGKSTLCHVLTGKQDYQATGAILVDGVDVSDMAVDERARAGVFQAFQYPIQIGGVLLGELMDEMAEASPDAAAFRARTAAAVETLHMEPFMDRAVNDELSGGEKKRSEMLQLAAVQPKIAVLDEIDSGLDIDAVREVAELVERLRSPELGVLLITHYSRILRYMKPDRVHVMIDGRVVKSGGIEVAEELESSGYDELRKSFGPRPVDEEDDFLADL</sequence>
<reference evidence="5" key="1">
    <citation type="submission" date="2018-06" db="EMBL/GenBank/DDBJ databases">
        <authorList>
            <person name="Zhirakovskaya E."/>
        </authorList>
    </citation>
    <scope>NUCLEOTIDE SEQUENCE</scope>
</reference>
<gene>
    <name evidence="5" type="ORF">MNBD_ACTINO02-2459</name>
</gene>
<organism evidence="5">
    <name type="scientific">hydrothermal vent metagenome</name>
    <dbReference type="NCBI Taxonomy" id="652676"/>
    <lineage>
        <taxon>unclassified sequences</taxon>
        <taxon>metagenomes</taxon>
        <taxon>ecological metagenomes</taxon>
    </lineage>
</organism>
<evidence type="ECO:0000256" key="3">
    <source>
        <dbReference type="SAM" id="MobiDB-lite"/>
    </source>
</evidence>
<dbReference type="InterPro" id="IPR027417">
    <property type="entry name" value="P-loop_NTPase"/>
</dbReference>
<feature type="region of interest" description="Disordered" evidence="3">
    <location>
        <begin position="237"/>
        <end position="256"/>
    </location>
</feature>
<dbReference type="GO" id="GO:0005524">
    <property type="term" value="F:ATP binding"/>
    <property type="evidence" value="ECO:0007669"/>
    <property type="project" value="UniProtKB-KW"/>
</dbReference>
<dbReference type="InterPro" id="IPR003439">
    <property type="entry name" value="ABC_transporter-like_ATP-bd"/>
</dbReference>
<dbReference type="PANTHER" id="PTHR43204:SF1">
    <property type="entry name" value="ABC TRANSPORTER I FAMILY MEMBER 6, CHLOROPLASTIC"/>
    <property type="match status" value="1"/>
</dbReference>